<dbReference type="InterPro" id="IPR050685">
    <property type="entry name" value="LDLR"/>
</dbReference>
<dbReference type="AlphaFoldDB" id="A0A5E4Q692"/>
<dbReference type="SUPFAM" id="SSF48726">
    <property type="entry name" value="Immunoglobulin"/>
    <property type="match status" value="2"/>
</dbReference>
<dbReference type="InterPro" id="IPR002172">
    <property type="entry name" value="LDrepeatLR_classA_rpt"/>
</dbReference>
<evidence type="ECO:0000256" key="16">
    <source>
        <dbReference type="PROSITE-ProRule" id="PRU00124"/>
    </source>
</evidence>
<dbReference type="SUPFAM" id="SSF57196">
    <property type="entry name" value="EGF/Laminin"/>
    <property type="match status" value="1"/>
</dbReference>
<dbReference type="Pfam" id="PF13927">
    <property type="entry name" value="Ig_3"/>
    <property type="match status" value="1"/>
</dbReference>
<evidence type="ECO:0000256" key="17">
    <source>
        <dbReference type="SAM" id="Phobius"/>
    </source>
</evidence>
<dbReference type="InterPro" id="IPR036055">
    <property type="entry name" value="LDL_receptor-like_sf"/>
</dbReference>
<dbReference type="InterPro" id="IPR007110">
    <property type="entry name" value="Ig-like_dom"/>
</dbReference>
<feature type="disulfide bond" evidence="16">
    <location>
        <begin position="227"/>
        <end position="242"/>
    </location>
</feature>
<feature type="transmembrane region" description="Helical" evidence="17">
    <location>
        <begin position="6"/>
        <end position="24"/>
    </location>
</feature>
<evidence type="ECO:0000256" key="4">
    <source>
        <dbReference type="ARBA" id="ARBA00022525"/>
    </source>
</evidence>
<dbReference type="Pfam" id="PF00057">
    <property type="entry name" value="Ldl_recept_a"/>
    <property type="match status" value="3"/>
</dbReference>
<evidence type="ECO:0000256" key="2">
    <source>
        <dbReference type="ARBA" id="ARBA00004302"/>
    </source>
</evidence>
<feature type="disulfide bond" evidence="16">
    <location>
        <begin position="183"/>
        <end position="198"/>
    </location>
</feature>
<dbReference type="SMART" id="SM00409">
    <property type="entry name" value="IG"/>
    <property type="match status" value="2"/>
</dbReference>
<feature type="domain" description="Ig-like" evidence="18">
    <location>
        <begin position="244"/>
        <end position="334"/>
    </location>
</feature>
<dbReference type="CDD" id="cd00112">
    <property type="entry name" value="LDLa"/>
    <property type="match status" value="3"/>
</dbReference>
<evidence type="ECO:0000256" key="14">
    <source>
        <dbReference type="ARBA" id="ARBA00023180"/>
    </source>
</evidence>
<dbReference type="GO" id="GO:0016192">
    <property type="term" value="P:vesicle-mediated transport"/>
    <property type="evidence" value="ECO:0007669"/>
    <property type="project" value="UniProtKB-ARBA"/>
</dbReference>
<dbReference type="PROSITE" id="PS00022">
    <property type="entry name" value="EGF_1"/>
    <property type="match status" value="1"/>
</dbReference>
<dbReference type="PANTHER" id="PTHR24270">
    <property type="entry name" value="LOW-DENSITY LIPOPROTEIN RECEPTOR-RELATED"/>
    <property type="match status" value="1"/>
</dbReference>
<gene>
    <name evidence="20" type="ORF">LSINAPIS_LOCUS5904</name>
</gene>
<dbReference type="InterPro" id="IPR002049">
    <property type="entry name" value="LE_dom"/>
</dbReference>
<evidence type="ECO:0000256" key="8">
    <source>
        <dbReference type="ARBA" id="ARBA00022737"/>
    </source>
</evidence>
<dbReference type="InterPro" id="IPR003599">
    <property type="entry name" value="Ig_sub"/>
</dbReference>
<dbReference type="PANTHER" id="PTHR24270:SF60">
    <property type="entry name" value="CUB AND LDLA DOMAIN, ISOFORM A-RELATED"/>
    <property type="match status" value="1"/>
</dbReference>
<evidence type="ECO:0000256" key="1">
    <source>
        <dbReference type="ARBA" id="ARBA00004167"/>
    </source>
</evidence>
<feature type="disulfide bond" evidence="16">
    <location>
        <begin position="164"/>
        <end position="176"/>
    </location>
</feature>
<dbReference type="PROSITE" id="PS50068">
    <property type="entry name" value="LDLRA_2"/>
    <property type="match status" value="3"/>
</dbReference>
<evidence type="ECO:0000256" key="5">
    <source>
        <dbReference type="ARBA" id="ARBA00022530"/>
    </source>
</evidence>
<keyword evidence="7" id="KW-0732">Signal</keyword>
<feature type="disulfide bond" evidence="16">
    <location>
        <begin position="124"/>
        <end position="136"/>
    </location>
</feature>
<keyword evidence="21" id="KW-1185">Reference proteome</keyword>
<dbReference type="Proteomes" id="UP000324832">
    <property type="component" value="Unassembled WGS sequence"/>
</dbReference>
<evidence type="ECO:0000256" key="11">
    <source>
        <dbReference type="ARBA" id="ARBA00023136"/>
    </source>
</evidence>
<dbReference type="Gene3D" id="4.10.400.10">
    <property type="entry name" value="Low-density Lipoprotein Receptor"/>
    <property type="match status" value="3"/>
</dbReference>
<keyword evidence="6 17" id="KW-0812">Transmembrane</keyword>
<accession>A0A5E4Q692</accession>
<dbReference type="SMART" id="SM00192">
    <property type="entry name" value="LDLa"/>
    <property type="match status" value="3"/>
</dbReference>
<dbReference type="FunFam" id="4.10.400.10:FF:000045">
    <property type="entry name" value="Low-density lipoprotein receptor-related protein 2"/>
    <property type="match status" value="1"/>
</dbReference>
<dbReference type="Pfam" id="PF00053">
    <property type="entry name" value="EGF_laminin"/>
    <property type="match status" value="2"/>
</dbReference>
<dbReference type="FunFam" id="2.10.25.10:FF:000033">
    <property type="entry name" value="Laminin subunit alpha 2"/>
    <property type="match status" value="1"/>
</dbReference>
<organism evidence="20 21">
    <name type="scientific">Leptidea sinapis</name>
    <dbReference type="NCBI Taxonomy" id="189913"/>
    <lineage>
        <taxon>Eukaryota</taxon>
        <taxon>Metazoa</taxon>
        <taxon>Ecdysozoa</taxon>
        <taxon>Arthropoda</taxon>
        <taxon>Hexapoda</taxon>
        <taxon>Insecta</taxon>
        <taxon>Pterygota</taxon>
        <taxon>Neoptera</taxon>
        <taxon>Endopterygota</taxon>
        <taxon>Lepidoptera</taxon>
        <taxon>Glossata</taxon>
        <taxon>Ditrysia</taxon>
        <taxon>Papilionoidea</taxon>
        <taxon>Pieridae</taxon>
        <taxon>Dismorphiinae</taxon>
        <taxon>Leptidea</taxon>
    </lineage>
</organism>
<evidence type="ECO:0000313" key="20">
    <source>
        <dbReference type="EMBL" id="VVC93789.1"/>
    </source>
</evidence>
<dbReference type="Gene3D" id="2.60.40.10">
    <property type="entry name" value="Immunoglobulins"/>
    <property type="match status" value="2"/>
</dbReference>
<reference evidence="20 21" key="1">
    <citation type="submission" date="2017-07" db="EMBL/GenBank/DDBJ databases">
        <authorList>
            <person name="Talla V."/>
            <person name="Backstrom N."/>
        </authorList>
    </citation>
    <scope>NUCLEOTIDE SEQUENCE [LARGE SCALE GENOMIC DNA]</scope>
</reference>
<evidence type="ECO:0000256" key="6">
    <source>
        <dbReference type="ARBA" id="ARBA00022692"/>
    </source>
</evidence>
<keyword evidence="13" id="KW-0675">Receptor</keyword>
<feature type="disulfide bond" evidence="16">
    <location>
        <begin position="143"/>
        <end position="158"/>
    </location>
</feature>
<dbReference type="PRINTS" id="PR00261">
    <property type="entry name" value="LDLRECEPTOR"/>
</dbReference>
<dbReference type="InterPro" id="IPR013098">
    <property type="entry name" value="Ig_I-set"/>
</dbReference>
<dbReference type="PROSITE" id="PS01209">
    <property type="entry name" value="LDLRA_1"/>
    <property type="match status" value="2"/>
</dbReference>
<keyword evidence="12 16" id="KW-1015">Disulfide bond</keyword>
<keyword evidence="8" id="KW-0677">Repeat</keyword>
<dbReference type="GO" id="GO:0005886">
    <property type="term" value="C:plasma membrane"/>
    <property type="evidence" value="ECO:0007669"/>
    <property type="project" value="TreeGrafter"/>
</dbReference>
<dbReference type="CDD" id="cd00055">
    <property type="entry name" value="EGF_Lam"/>
    <property type="match status" value="1"/>
</dbReference>
<keyword evidence="15" id="KW-0424">Laminin EGF-like domain</keyword>
<dbReference type="Gene3D" id="2.10.25.10">
    <property type="entry name" value="Laminin"/>
    <property type="match status" value="1"/>
</dbReference>
<dbReference type="FunFam" id="4.10.400.10:FF:000062">
    <property type="entry name" value="Terribly reduced optic lobes, isoform AI"/>
    <property type="match status" value="1"/>
</dbReference>
<feature type="domain" description="Laminin IV type A" evidence="19">
    <location>
        <begin position="396"/>
        <end position="578"/>
    </location>
</feature>
<dbReference type="PROSITE" id="PS50835">
    <property type="entry name" value="IG_LIKE"/>
    <property type="match status" value="2"/>
</dbReference>
<dbReference type="GO" id="GO:0005604">
    <property type="term" value="C:basement membrane"/>
    <property type="evidence" value="ECO:0007669"/>
    <property type="project" value="UniProtKB-SubCell"/>
</dbReference>
<dbReference type="PROSITE" id="PS51115">
    <property type="entry name" value="LAMININ_IVA"/>
    <property type="match status" value="2"/>
</dbReference>
<dbReference type="SMART" id="SM00281">
    <property type="entry name" value="LamB"/>
    <property type="match status" value="1"/>
</dbReference>
<dbReference type="InterPro" id="IPR000742">
    <property type="entry name" value="EGF"/>
</dbReference>
<keyword evidence="10 17" id="KW-1133">Transmembrane helix</keyword>
<evidence type="ECO:0000256" key="9">
    <source>
        <dbReference type="ARBA" id="ARBA00022869"/>
    </source>
</evidence>
<protein>
    <recommendedName>
        <fullName evidence="22">Basement membrane-specific heparan sulfate proteoglycan core protein</fullName>
    </recommendedName>
</protein>
<dbReference type="GO" id="GO:0012505">
    <property type="term" value="C:endomembrane system"/>
    <property type="evidence" value="ECO:0007669"/>
    <property type="project" value="UniProtKB-SubCell"/>
</dbReference>
<evidence type="ECO:0000256" key="3">
    <source>
        <dbReference type="ARBA" id="ARBA00004308"/>
    </source>
</evidence>
<dbReference type="InterPro" id="IPR003598">
    <property type="entry name" value="Ig_sub2"/>
</dbReference>
<evidence type="ECO:0000256" key="12">
    <source>
        <dbReference type="ARBA" id="ARBA00023157"/>
    </source>
</evidence>
<evidence type="ECO:0000256" key="7">
    <source>
        <dbReference type="ARBA" id="ARBA00022729"/>
    </source>
</evidence>
<keyword evidence="14" id="KW-0325">Glycoprotein</keyword>
<keyword evidence="4" id="KW-0964">Secreted</keyword>
<dbReference type="PROSITE" id="PS01248">
    <property type="entry name" value="EGF_LAM_1"/>
    <property type="match status" value="2"/>
</dbReference>
<dbReference type="InterPro" id="IPR023415">
    <property type="entry name" value="LDLR_class-A_CS"/>
</dbReference>
<keyword evidence="5" id="KW-0272">Extracellular matrix</keyword>
<dbReference type="GO" id="GO:0030154">
    <property type="term" value="P:cell differentiation"/>
    <property type="evidence" value="ECO:0007669"/>
    <property type="project" value="UniProtKB-ARBA"/>
</dbReference>
<evidence type="ECO:0008006" key="22">
    <source>
        <dbReference type="Google" id="ProtNLM"/>
    </source>
</evidence>
<keyword evidence="11 17" id="KW-0472">Membrane</keyword>
<evidence type="ECO:0000256" key="10">
    <source>
        <dbReference type="ARBA" id="ARBA00022989"/>
    </source>
</evidence>
<evidence type="ECO:0000313" key="21">
    <source>
        <dbReference type="Proteomes" id="UP000324832"/>
    </source>
</evidence>
<dbReference type="InterPro" id="IPR036179">
    <property type="entry name" value="Ig-like_dom_sf"/>
</dbReference>
<feature type="domain" description="Laminin IV type A" evidence="19">
    <location>
        <begin position="749"/>
        <end position="834"/>
    </location>
</feature>
<dbReference type="Pfam" id="PF07679">
    <property type="entry name" value="I-set"/>
    <property type="match status" value="1"/>
</dbReference>
<proteinExistence type="predicted"/>
<evidence type="ECO:0000259" key="18">
    <source>
        <dbReference type="PROSITE" id="PS50835"/>
    </source>
</evidence>
<keyword evidence="9" id="KW-0084">Basement membrane</keyword>
<dbReference type="SMART" id="SM00180">
    <property type="entry name" value="EGF_Lam"/>
    <property type="match status" value="2"/>
</dbReference>
<dbReference type="InterPro" id="IPR013783">
    <property type="entry name" value="Ig-like_fold"/>
</dbReference>
<dbReference type="SUPFAM" id="SSF57424">
    <property type="entry name" value="LDL receptor-like module"/>
    <property type="match status" value="3"/>
</dbReference>
<dbReference type="GO" id="GO:0048731">
    <property type="term" value="P:system development"/>
    <property type="evidence" value="ECO:0007669"/>
    <property type="project" value="UniProtKB-ARBA"/>
</dbReference>
<comment type="caution">
    <text evidence="16">Lacks conserved residue(s) required for the propagation of feature annotation.</text>
</comment>
<evidence type="ECO:0000259" key="19">
    <source>
        <dbReference type="PROSITE" id="PS51115"/>
    </source>
</evidence>
<feature type="disulfide bond" evidence="16">
    <location>
        <begin position="131"/>
        <end position="149"/>
    </location>
</feature>
<dbReference type="InterPro" id="IPR000034">
    <property type="entry name" value="Laminin_IV"/>
</dbReference>
<name>A0A5E4Q692_9NEOP</name>
<dbReference type="Pfam" id="PF00052">
    <property type="entry name" value="Laminin_B"/>
    <property type="match status" value="2"/>
</dbReference>
<sequence length="834" mass="91584">MAEGTALMIIVMSLIALLAGVLLWNSKYVQKSKQFDTIIGGDVVFTCRDKGLLRAAVRWVREGGRRIKAGSTDRKGRLEMINVTSVDEGVYICQAPLYLGQPGAELKVYLKVEKPVYIPSYESCAAHEATCGNGQCIPKTALCNGINECSDGSDEDACQINGKCEPNQFECNNHKCILKTWRCDSFDDCGDNSDEMSCGSREPGQSCSSTEFSCANNNQCIPKSFHCDGHEDCLDISDEIGCAPVSIVRPPEPTNVRLNPGDTLTLVCEAVGVPTPLVTWRLNWGHVPQKCTSTSSNGIGTLTCPDMQPGNSGAYSCEAINNRGTVFAYPDSIVFVNRTEALCPPGYFNSEASSQSECIRCFCFGESTTCKTADLFIYNMPTPLGQGGTRLVGIIQSPNGDITVDKQSINNQYYEEPQWNGVTVMKLEILNAPSFRSDVHPYITLPESYNGNQLTSYGGHIKYKLSPHNPRRYGYDNNPADIILVGKYQTLFHVYRGEYSRDTYIEARLTPENWMKKRTDNRGLAPATREDIMMALDDVEMILLRADLNNAGVNITDFAMESAHLINSGLGVANLVEECTCPPGYEGLSCQKCASGYIREKTGPWLGSCVRRRACPPGTYGDPYTGGDCRPCPCPLTNRENQFARTCSVGANGDVICDCMPGYEGSDCSRCAPNYVGNPLIIGDSCKPKQSDNCNPLGTAFVRQPDECVCKDNVEGRYCDQLPTLQDCTSSKLRRKTTRVRFNVPQIVNQVTLYKSAPLGPAGAVRYNAPIETDVQPEFYNGEISLSNFDRARPSIYYWSLPVSFSGDKVTSYGGYLNYELRHISTPSSQGIIV</sequence>
<feature type="disulfide bond" evidence="16">
    <location>
        <begin position="171"/>
        <end position="189"/>
    </location>
</feature>
<dbReference type="EMBL" id="FZQP02001781">
    <property type="protein sequence ID" value="VVC93789.1"/>
    <property type="molecule type" value="Genomic_DNA"/>
</dbReference>
<evidence type="ECO:0000256" key="13">
    <source>
        <dbReference type="ARBA" id="ARBA00023170"/>
    </source>
</evidence>
<dbReference type="SMART" id="SM00408">
    <property type="entry name" value="IGc2"/>
    <property type="match status" value="2"/>
</dbReference>
<feature type="domain" description="Ig-like" evidence="18">
    <location>
        <begin position="40"/>
        <end position="95"/>
    </location>
</feature>
<evidence type="ECO:0000256" key="15">
    <source>
        <dbReference type="ARBA" id="ARBA00023292"/>
    </source>
</evidence>
<dbReference type="GO" id="GO:0048513">
    <property type="term" value="P:animal organ development"/>
    <property type="evidence" value="ECO:0007669"/>
    <property type="project" value="UniProtKB-ARBA"/>
</dbReference>
<comment type="subcellular location">
    <subcellularLocation>
        <location evidence="3">Endomembrane system</location>
    </subcellularLocation>
    <subcellularLocation>
        <location evidence="1">Membrane</location>
        <topology evidence="1">Single-pass membrane protein</topology>
    </subcellularLocation>
    <subcellularLocation>
        <location evidence="2">Secreted</location>
        <location evidence="2">Extracellular space</location>
        <location evidence="2">Extracellular matrix</location>
        <location evidence="2">Basement membrane</location>
    </subcellularLocation>
</comment>